<dbReference type="Pfam" id="PF04313">
    <property type="entry name" value="HSDR_N"/>
    <property type="match status" value="1"/>
</dbReference>
<dbReference type="Gene3D" id="3.40.50.300">
    <property type="entry name" value="P-loop containing nucleotide triphosphate hydrolases"/>
    <property type="match status" value="2"/>
</dbReference>
<feature type="domain" description="Helicase ATP-binding" evidence="1">
    <location>
        <begin position="301"/>
        <end position="505"/>
    </location>
</feature>
<dbReference type="PANTHER" id="PTHR42927">
    <property type="entry name" value="HELICASE SUPERFAMILY 1 AND 2 DOMAIN-CONTAINING PROTEIN"/>
    <property type="match status" value="1"/>
</dbReference>
<dbReference type="eggNOG" id="COG0610">
    <property type="taxonomic scope" value="Bacteria"/>
</dbReference>
<dbReference type="KEGG" id="dap:Dacet_1981"/>
<name>D4H1I4_DENA2</name>
<keyword evidence="4" id="KW-1185">Reference proteome</keyword>
<dbReference type="EMBL" id="CP001968">
    <property type="protein sequence ID" value="ADD68744.1"/>
    <property type="molecule type" value="Genomic_DNA"/>
</dbReference>
<dbReference type="KEGG" id="dap:Dacet_1465"/>
<evidence type="ECO:0000259" key="1">
    <source>
        <dbReference type="PROSITE" id="PS51192"/>
    </source>
</evidence>
<dbReference type="REBASE" id="24840">
    <property type="entry name" value="DacMORF1462P"/>
</dbReference>
<accession>D4H1I4</accession>
<sequence>MSTAHREIHFEDYIVDQLTSSGWEVGKHTEYDRGRALYYPDVLAWIQDSQPETWEKLIRIHGSDTEPAVLDRLVKSLESKTGGTINVLRRGFGMAGGGTIQMSQTMPEDDRNETSVKRYNQNRLRIVRQVRYSLDNENAIDLVAFINGIPVATFELKTDFTQSVEAAKAQYKQDRKPKSSSSGRLEPLLAFKRGAIVHFAMSDSEVYMATKLDGEATYFLPFNQGNDGAAGNPPSAENSYPVSYMWERILQKDNWLRIFHRFVLIEKKEYETASGEIRFKETMIFPRYHQWESVTKVIDAVKVEEAGHQYLIQHSAGSGKTNTISWISHELIRLRYASGASYFNSVIVVTDRTVLDAQLQEAISQIEHQYGVVHAVDREASSLSKSQQLANALMTGTPIIVVTIQTFPYAMEAILTEQSLQDKRFAVIMDEAHNSQTGSTAQKLRQVLALNSKADMASMTSDEILEMIQKVRGMPKNVSHFAFTATPKHSTLSLFGRPMDPSKPLSKDNPPVPFHTYTMQQAIEEGFILDVLQNYTHYDTAFRIGEKFVKDETRVDAKYAKRALARWVSLHPTNVSQKVEFIVEHFYSSVAMLLNGQAKAMVVTSSRAAAVKYKLAFDKYVEKKGYVGIRSLVAFSGQILGKDINDDFNHFPDDQSFTEDNMNPDTRGRDLRKVFDTREYQVMLVANKFQTGFDQPKLVAMYLDKKISGVEAVQTLSRLNRTYAGKDKTYVIDFANKPDEIVEAFKTYYKSADVANVQDPNIVYDMKERLDGMQMFEAEEVRQFGIAITSAKVTHEKLYSLTQPATDRFNGRMKMLNNAIEVSEKEFLLAKSKQDEAGTKKADARRSEYTKARDELLIFSEGLTKFVNIYEYVAQLVEFGDASIESFASYAKLLSKRLKGIAPEQVDLNGLQLTHFKMTDTGSVDTRLDAADKPLLEPAKGTGGRDPRDRERAYLQELIKMLNDVFGKDITDKDKVAFAVHVSEKLRDNKKVMAQVKNNSREQAMKADLPAEATKAIVGALGSHQAMAKRLLSDEFTRNTFLSVVYELLKSDAVAGLITEARDEDQ</sequence>
<dbReference type="PaxDb" id="522772-Dacet_1465"/>
<evidence type="ECO:0000313" key="3">
    <source>
        <dbReference type="EMBL" id="ADD68744.1"/>
    </source>
</evidence>
<organism evidence="3 4">
    <name type="scientific">Denitrovibrio acetiphilus (strain DSM 12809 / NBRC 114555 / N2460)</name>
    <dbReference type="NCBI Taxonomy" id="522772"/>
    <lineage>
        <taxon>Bacteria</taxon>
        <taxon>Pseudomonadati</taxon>
        <taxon>Deferribacterota</taxon>
        <taxon>Deferribacteres</taxon>
        <taxon>Deferribacterales</taxon>
        <taxon>Geovibrionaceae</taxon>
        <taxon>Denitrovibrio</taxon>
    </lineage>
</organism>
<dbReference type="GO" id="GO:0009035">
    <property type="term" value="F:type I site-specific deoxyribonuclease activity"/>
    <property type="evidence" value="ECO:0007669"/>
    <property type="project" value="UniProtKB-EC"/>
</dbReference>
<protein>
    <recommendedName>
        <fullName evidence="1">Helicase ATP-binding domain-containing protein</fullName>
    </recommendedName>
</protein>
<evidence type="ECO:0000313" key="4">
    <source>
        <dbReference type="Proteomes" id="UP000002012"/>
    </source>
</evidence>
<dbReference type="InterPro" id="IPR014001">
    <property type="entry name" value="Helicase_ATP-bd"/>
</dbReference>
<dbReference type="EMBL" id="CP001968">
    <property type="protein sequence ID" value="ADD68235.1"/>
    <property type="molecule type" value="Genomic_DNA"/>
</dbReference>
<reference evidence="3 4" key="1">
    <citation type="journal article" date="2010" name="Stand. Genomic Sci.">
        <title>Complete genome sequence of Denitrovibrio acetiphilus type strain (N2460).</title>
        <authorList>
            <person name="Kiss H."/>
            <person name="Lang E."/>
            <person name="Lapidus A."/>
            <person name="Copeland A."/>
            <person name="Nolan M."/>
            <person name="Glavina Del Rio T."/>
            <person name="Chen F."/>
            <person name="Lucas S."/>
            <person name="Tice H."/>
            <person name="Cheng J.F."/>
            <person name="Han C."/>
            <person name="Goodwin L."/>
            <person name="Pitluck S."/>
            <person name="Liolios K."/>
            <person name="Pati A."/>
            <person name="Ivanova N."/>
            <person name="Mavromatis K."/>
            <person name="Chen A."/>
            <person name="Palaniappan K."/>
            <person name="Land M."/>
            <person name="Hauser L."/>
            <person name="Chang Y.J."/>
            <person name="Jeffries C.D."/>
            <person name="Detter J.C."/>
            <person name="Brettin T."/>
            <person name="Spring S."/>
            <person name="Rohde M."/>
            <person name="Goker M."/>
            <person name="Woyke T."/>
            <person name="Bristow J."/>
            <person name="Eisen J.A."/>
            <person name="Markowitz V."/>
            <person name="Hugenholtz P."/>
            <person name="Kyrpides N.C."/>
            <person name="Klenk H.P."/>
        </authorList>
    </citation>
    <scope>NUCLEOTIDE SEQUENCE [LARGE SCALE GENOMIC DNA]</scope>
    <source>
        <strain evidence="3">DSM 12809</strain>
        <strain evidence="4">DSM 12809 / NBRC 114555 / N2460</strain>
    </source>
</reference>
<dbReference type="Pfam" id="PF22679">
    <property type="entry name" value="T1R_D3-like"/>
    <property type="match status" value="1"/>
</dbReference>
<evidence type="ECO:0000313" key="2">
    <source>
        <dbReference type="EMBL" id="ADD68235.1"/>
    </source>
</evidence>
<dbReference type="Gene3D" id="3.90.1570.50">
    <property type="match status" value="1"/>
</dbReference>
<dbReference type="Pfam" id="PF18766">
    <property type="entry name" value="SWI2_SNF2"/>
    <property type="match status" value="1"/>
</dbReference>
<dbReference type="SMART" id="SM00487">
    <property type="entry name" value="DEXDc"/>
    <property type="match status" value="1"/>
</dbReference>
<proteinExistence type="predicted"/>
<dbReference type="InterPro" id="IPR040980">
    <property type="entry name" value="SWI2_SNF2"/>
</dbReference>
<dbReference type="PROSITE" id="PS51192">
    <property type="entry name" value="HELICASE_ATP_BIND_1"/>
    <property type="match status" value="1"/>
</dbReference>
<dbReference type="GO" id="GO:0005524">
    <property type="term" value="F:ATP binding"/>
    <property type="evidence" value="ECO:0007669"/>
    <property type="project" value="UniProtKB-KW"/>
</dbReference>
<dbReference type="GO" id="GO:0003677">
    <property type="term" value="F:DNA binding"/>
    <property type="evidence" value="ECO:0007669"/>
    <property type="project" value="UniProtKB-KW"/>
</dbReference>
<dbReference type="GO" id="GO:0009307">
    <property type="term" value="P:DNA restriction-modification system"/>
    <property type="evidence" value="ECO:0007669"/>
    <property type="project" value="UniProtKB-KW"/>
</dbReference>
<dbReference type="STRING" id="522772.Dacet_1465"/>
<dbReference type="HOGENOM" id="CLU_010804_0_0_0"/>
<dbReference type="AlphaFoldDB" id="D4H1I4"/>
<dbReference type="OrthoDB" id="9758243at2"/>
<dbReference type="Proteomes" id="UP000002012">
    <property type="component" value="Chromosome"/>
</dbReference>
<dbReference type="InterPro" id="IPR055180">
    <property type="entry name" value="HsdR_RecA-like_helicase_dom_2"/>
</dbReference>
<dbReference type="InterPro" id="IPR027417">
    <property type="entry name" value="P-loop_NTPase"/>
</dbReference>
<dbReference type="PANTHER" id="PTHR42927:SF1">
    <property type="entry name" value="HELICASE SUPERFAMILY 1 AND 2 DOMAIN-CONTAINING PROTEIN"/>
    <property type="match status" value="1"/>
</dbReference>
<dbReference type="InterPro" id="IPR007409">
    <property type="entry name" value="Restrct_endonuc_type1_HsdR_N"/>
</dbReference>
<gene>
    <name evidence="2" type="ordered locus">Dacet_1465</name>
    <name evidence="3" type="ordered locus">Dacet_1981</name>
</gene>
<dbReference type="InParanoid" id="D4H1I4"/>
<dbReference type="SUPFAM" id="SSF52540">
    <property type="entry name" value="P-loop containing nucleoside triphosphate hydrolases"/>
    <property type="match status" value="1"/>
</dbReference>
<dbReference type="RefSeq" id="WP_013010755.1">
    <property type="nucleotide sequence ID" value="NC_013943.1"/>
</dbReference>